<evidence type="ECO:0000313" key="2">
    <source>
        <dbReference type="EMBL" id="MFC0048430.1"/>
    </source>
</evidence>
<evidence type="ECO:0000313" key="3">
    <source>
        <dbReference type="Proteomes" id="UP001589813"/>
    </source>
</evidence>
<accession>A0ABV6BG07</accession>
<reference evidence="2 3" key="1">
    <citation type="submission" date="2024-09" db="EMBL/GenBank/DDBJ databases">
        <authorList>
            <person name="Sun Q."/>
            <person name="Mori K."/>
        </authorList>
    </citation>
    <scope>NUCLEOTIDE SEQUENCE [LARGE SCALE GENOMIC DNA]</scope>
    <source>
        <strain evidence="2 3">KCTC 23315</strain>
    </source>
</reference>
<comment type="caution">
    <text evidence="2">The sequence shown here is derived from an EMBL/GenBank/DDBJ whole genome shotgun (WGS) entry which is preliminary data.</text>
</comment>
<dbReference type="Proteomes" id="UP001589813">
    <property type="component" value="Unassembled WGS sequence"/>
</dbReference>
<sequence length="108" mass="12014">MEELTLDFADLKELYRSYMPFFKQGGLFVRTSRHYKMGQSLALQVTLPDALESIPVSGKVAWLTPQGAQNTSPAGIGVAFIDDKMNLRDKIEKLLSGTQESAELTFTL</sequence>
<proteinExistence type="predicted"/>
<protein>
    <submittedName>
        <fullName evidence="2">PilZ domain-containing protein</fullName>
    </submittedName>
</protein>
<gene>
    <name evidence="2" type="ORF">ACFFJP_09025</name>
</gene>
<dbReference type="EMBL" id="JBHLXP010000001">
    <property type="protein sequence ID" value="MFC0048430.1"/>
    <property type="molecule type" value="Genomic_DNA"/>
</dbReference>
<organism evidence="2 3">
    <name type="scientific">Rheinheimera tilapiae</name>
    <dbReference type="NCBI Taxonomy" id="875043"/>
    <lineage>
        <taxon>Bacteria</taxon>
        <taxon>Pseudomonadati</taxon>
        <taxon>Pseudomonadota</taxon>
        <taxon>Gammaproteobacteria</taxon>
        <taxon>Chromatiales</taxon>
        <taxon>Chromatiaceae</taxon>
        <taxon>Rheinheimera</taxon>
    </lineage>
</organism>
<evidence type="ECO:0000259" key="1">
    <source>
        <dbReference type="Pfam" id="PF07238"/>
    </source>
</evidence>
<keyword evidence="3" id="KW-1185">Reference proteome</keyword>
<dbReference type="Gene3D" id="2.40.10.220">
    <property type="entry name" value="predicted glycosyltransferase like domains"/>
    <property type="match status" value="1"/>
</dbReference>
<dbReference type="Pfam" id="PF07238">
    <property type="entry name" value="PilZ"/>
    <property type="match status" value="1"/>
</dbReference>
<dbReference type="RefSeq" id="WP_377242615.1">
    <property type="nucleotide sequence ID" value="NZ_JBHLXP010000001.1"/>
</dbReference>
<dbReference type="InterPro" id="IPR009875">
    <property type="entry name" value="PilZ_domain"/>
</dbReference>
<feature type="domain" description="PilZ" evidence="1">
    <location>
        <begin position="12"/>
        <end position="95"/>
    </location>
</feature>
<name>A0ABV6BG07_9GAMM</name>